<dbReference type="InterPro" id="IPR005546">
    <property type="entry name" value="Autotransporte_beta"/>
</dbReference>
<evidence type="ECO:0000259" key="2">
    <source>
        <dbReference type="PROSITE" id="PS51208"/>
    </source>
</evidence>
<dbReference type="InterPro" id="IPR012332">
    <property type="entry name" value="Autotransporter_pectin_lyase_C"/>
</dbReference>
<dbReference type="Gene3D" id="2.40.128.130">
    <property type="entry name" value="Autotransporter beta-domain"/>
    <property type="match status" value="1"/>
</dbReference>
<reference evidence="3 4" key="1">
    <citation type="journal article" date="2019" name="Int. J. Syst. Evol. Microbiol.">
        <title>The Global Catalogue of Microorganisms (GCM) 10K type strain sequencing project: providing services to taxonomists for standard genome sequencing and annotation.</title>
        <authorList>
            <consortium name="The Broad Institute Genomics Platform"/>
            <consortium name="The Broad Institute Genome Sequencing Center for Infectious Disease"/>
            <person name="Wu L."/>
            <person name="Ma J."/>
        </authorList>
    </citation>
    <scope>NUCLEOTIDE SEQUENCE [LARGE SCALE GENOMIC DNA]</scope>
    <source>
        <strain evidence="3 4">JCM 6886</strain>
    </source>
</reference>
<keyword evidence="4" id="KW-1185">Reference proteome</keyword>
<dbReference type="Proteomes" id="UP001501476">
    <property type="component" value="Unassembled WGS sequence"/>
</dbReference>
<accession>A0ABN0TBK9</accession>
<dbReference type="InterPro" id="IPR006315">
    <property type="entry name" value="OM_autotransptr_brl_dom"/>
</dbReference>
<dbReference type="SUPFAM" id="SSF103515">
    <property type="entry name" value="Autotransporter"/>
    <property type="match status" value="1"/>
</dbReference>
<feature type="chain" id="PRO_5046255190" description="Autotransporter domain-containing protein" evidence="1">
    <location>
        <begin position="27"/>
        <end position="707"/>
    </location>
</feature>
<gene>
    <name evidence="3" type="ORF">GCM10008964_06450</name>
</gene>
<feature type="domain" description="Autotransporter" evidence="2">
    <location>
        <begin position="433"/>
        <end position="707"/>
    </location>
</feature>
<dbReference type="Gene3D" id="2.160.20.20">
    <property type="match status" value="1"/>
</dbReference>
<dbReference type="NCBIfam" id="TIGR01414">
    <property type="entry name" value="autotrans_barl"/>
    <property type="match status" value="1"/>
</dbReference>
<dbReference type="Pfam" id="PF03797">
    <property type="entry name" value="Autotransporter"/>
    <property type="match status" value="1"/>
</dbReference>
<sequence length="707" mass="74156">MSACSSMALRPLSAVILLALSSTSFGASFTIQDGEKVTTQQTLSDNETGTIETGGELNTSGIIPILVPGNNVIIENNGSITTSGDYEEAIYSYSSSENTTIHNSGSITTSGNYARGINSQGSNASISNSGMITTSGYNAHGIYSVGSNANINNIDGLITSGNNANGIYSIASNAIINNSGMITTSGTSGVGIQSTGANAVINNTGNIETYGGNSHGIASVGDNAQVTNGGNISTNNEYSHGIYSYAAGSTIENTGVITTSGFASRGIWSRDSDTTINNSGSIITTDDYAHGIWSSGSDAIINNSGLISATGTNSHAILGDSNDITLNLLSGSQIIGEIDLGDAGGDNDTVNVYDIGSTNLTFENTENINLFGTGVVSGNTVITVDPTVESTRGVELAGMTSSIHYVIGQRMAQTTLLKPVQLASLELSPGMYFEEHKPVAWAQVFGGRFDRDAEGSALGYDHNHVGVNFGYEWDISGHRSGLMGGVVRSKTDTQTASFETEADNYYIGVYANRKTHGLNITGSLIAGYGDHENDRLVVDNLNGFETAKSDFDSWFISPGITLGSAFSVNDRLELRPSVSVNYSMAWLDGYRESGTTNSNLSVDDRKAKALTARAQLAAAYQFDEASEFEFRVGLNSRHTDDDDTKVSIAGSQFKFTTAGDESVTGGFAGATLRVADNNNLSLVADIEFGGDRDENYAAGSFSLEYVF</sequence>
<organism evidence="3 4">
    <name type="scientific">Methylophaga marina</name>
    <dbReference type="NCBI Taxonomy" id="45495"/>
    <lineage>
        <taxon>Bacteria</taxon>
        <taxon>Pseudomonadati</taxon>
        <taxon>Pseudomonadota</taxon>
        <taxon>Gammaproteobacteria</taxon>
        <taxon>Thiotrichales</taxon>
        <taxon>Piscirickettsiaceae</taxon>
        <taxon>Methylophaga</taxon>
    </lineage>
</organism>
<dbReference type="RefSeq" id="WP_286303772.1">
    <property type="nucleotide sequence ID" value="NZ_AP027741.1"/>
</dbReference>
<feature type="signal peptide" evidence="1">
    <location>
        <begin position="1"/>
        <end position="26"/>
    </location>
</feature>
<name>A0ABN0TBK9_9GAMM</name>
<dbReference type="InterPro" id="IPR036709">
    <property type="entry name" value="Autotransporte_beta_dom_sf"/>
</dbReference>
<dbReference type="PROSITE" id="PS51208">
    <property type="entry name" value="AUTOTRANSPORTER"/>
    <property type="match status" value="1"/>
</dbReference>
<evidence type="ECO:0000313" key="4">
    <source>
        <dbReference type="Proteomes" id="UP001501476"/>
    </source>
</evidence>
<dbReference type="EMBL" id="BAAADG010000002">
    <property type="protein sequence ID" value="GAA0217649.1"/>
    <property type="molecule type" value="Genomic_DNA"/>
</dbReference>
<protein>
    <recommendedName>
        <fullName evidence="2">Autotransporter domain-containing protein</fullName>
    </recommendedName>
</protein>
<dbReference type="SMART" id="SM00869">
    <property type="entry name" value="Autotransporter"/>
    <property type="match status" value="1"/>
</dbReference>
<evidence type="ECO:0000313" key="3">
    <source>
        <dbReference type="EMBL" id="GAA0217649.1"/>
    </source>
</evidence>
<keyword evidence="1" id="KW-0732">Signal</keyword>
<proteinExistence type="predicted"/>
<evidence type="ECO:0000256" key="1">
    <source>
        <dbReference type="SAM" id="SignalP"/>
    </source>
</evidence>
<comment type="caution">
    <text evidence="3">The sequence shown here is derived from an EMBL/GenBank/DDBJ whole genome shotgun (WGS) entry which is preliminary data.</text>
</comment>